<feature type="transmembrane region" description="Helical" evidence="5">
    <location>
        <begin position="62"/>
        <end position="86"/>
    </location>
</feature>
<sequence length="569" mass="62513">MAMDKAVLESTFVESGQAQSEKIGFASTTTEKPPNEYTDAALPADRVQAGDVRYALHRKDRLILLICIWITTFVLGLSMQTMYPLLPYVYSSFKAHSLMPTAFVVSSVVGAVIRLPLAKVLDLWGRAQGLAIALGLFTIGCIAMAASQNVVTYAAAMVLYITGYDAFSYVLFVLIADHWNLKDRGLIFGFYQTPWIATTYIGPVLAERFLSFSTGWRWSFGVFAIATPLVGAGMVVFLARKQKQAIRQSSPSRDAPFLSNLKHYLVQIDVLGLFLLASGFSLFLLSLSLHTTAGKGFESPSIISMLVIGIVLMICFGIWERYFASVTLIPFALVKGRTIIGACLVYATTYLMYQVWSPYLSSSLQVVQDLNVVQAGYIYNIHSIGWCIASFAGGAIIKFTGWYKGLALFFAIPLQILNTGLMIYFSKTTTATGLIVMSQIFIAFADGLLYVTSDVALLSNVTPQHFAIILAVYNLTGSCFQAIGSTISIGLWTSFFPEALLRNLPADALQNMYLIYADITTQLSYQVGTPVRQAIQLSYEQAMRKLFITATPLGVLMVVGAALWKKRTL</sequence>
<keyword evidence="3 5" id="KW-1133">Transmembrane helix</keyword>
<accession>A0A0D1ZGN8</accession>
<evidence type="ECO:0000313" key="7">
    <source>
        <dbReference type="EMBL" id="KIV92964.1"/>
    </source>
</evidence>
<feature type="transmembrane region" description="Helical" evidence="5">
    <location>
        <begin position="153"/>
        <end position="174"/>
    </location>
</feature>
<feature type="transmembrane region" description="Helical" evidence="5">
    <location>
        <begin position="339"/>
        <end position="356"/>
    </location>
</feature>
<feature type="transmembrane region" description="Helical" evidence="5">
    <location>
        <begin position="301"/>
        <end position="319"/>
    </location>
</feature>
<keyword evidence="2 5" id="KW-0812">Transmembrane</keyword>
<feature type="transmembrane region" description="Helical" evidence="5">
    <location>
        <begin position="218"/>
        <end position="239"/>
    </location>
</feature>
<dbReference type="PANTHER" id="PTHR23501">
    <property type="entry name" value="MAJOR FACILITATOR SUPERFAMILY"/>
    <property type="match status" value="1"/>
</dbReference>
<dbReference type="InterPro" id="IPR011701">
    <property type="entry name" value="MFS"/>
</dbReference>
<feature type="transmembrane region" description="Helical" evidence="5">
    <location>
        <begin position="472"/>
        <end position="495"/>
    </location>
</feature>
<organism evidence="7 8">
    <name type="scientific">Exophiala mesophila</name>
    <name type="common">Black yeast-like fungus</name>
    <dbReference type="NCBI Taxonomy" id="212818"/>
    <lineage>
        <taxon>Eukaryota</taxon>
        <taxon>Fungi</taxon>
        <taxon>Dikarya</taxon>
        <taxon>Ascomycota</taxon>
        <taxon>Pezizomycotina</taxon>
        <taxon>Eurotiomycetes</taxon>
        <taxon>Chaetothyriomycetidae</taxon>
        <taxon>Chaetothyriales</taxon>
        <taxon>Herpotrichiellaceae</taxon>
        <taxon>Exophiala</taxon>
    </lineage>
</organism>
<dbReference type="InterPro" id="IPR020846">
    <property type="entry name" value="MFS_dom"/>
</dbReference>
<dbReference type="OrthoDB" id="2241241at2759"/>
<dbReference type="SUPFAM" id="SSF103473">
    <property type="entry name" value="MFS general substrate transporter"/>
    <property type="match status" value="2"/>
</dbReference>
<evidence type="ECO:0000313" key="8">
    <source>
        <dbReference type="Proteomes" id="UP000054302"/>
    </source>
</evidence>
<dbReference type="AlphaFoldDB" id="A0A0D1ZGN8"/>
<dbReference type="Proteomes" id="UP000054302">
    <property type="component" value="Unassembled WGS sequence"/>
</dbReference>
<feature type="transmembrane region" description="Helical" evidence="5">
    <location>
        <begin position="98"/>
        <end position="117"/>
    </location>
</feature>
<comment type="subcellular location">
    <subcellularLocation>
        <location evidence="1">Membrane</location>
        <topology evidence="1">Multi-pass membrane protein</topology>
    </subcellularLocation>
</comment>
<protein>
    <recommendedName>
        <fullName evidence="6">Major facilitator superfamily (MFS) profile domain-containing protein</fullName>
    </recommendedName>
</protein>
<gene>
    <name evidence="7" type="ORF">PV10_04215</name>
</gene>
<dbReference type="PROSITE" id="PS50850">
    <property type="entry name" value="MFS"/>
    <property type="match status" value="1"/>
</dbReference>
<evidence type="ECO:0000256" key="5">
    <source>
        <dbReference type="SAM" id="Phobius"/>
    </source>
</evidence>
<proteinExistence type="predicted"/>
<keyword evidence="8" id="KW-1185">Reference proteome</keyword>
<evidence type="ECO:0000256" key="2">
    <source>
        <dbReference type="ARBA" id="ARBA00022692"/>
    </source>
</evidence>
<evidence type="ECO:0000256" key="4">
    <source>
        <dbReference type="ARBA" id="ARBA00023136"/>
    </source>
</evidence>
<dbReference type="RefSeq" id="XP_016224538.1">
    <property type="nucleotide sequence ID" value="XM_016368750.1"/>
</dbReference>
<feature type="domain" description="Major facilitator superfamily (MFS) profile" evidence="6">
    <location>
        <begin position="64"/>
        <end position="569"/>
    </location>
</feature>
<evidence type="ECO:0000256" key="3">
    <source>
        <dbReference type="ARBA" id="ARBA00022989"/>
    </source>
</evidence>
<feature type="transmembrane region" description="Helical" evidence="5">
    <location>
        <begin position="406"/>
        <end position="425"/>
    </location>
</feature>
<evidence type="ECO:0000256" key="1">
    <source>
        <dbReference type="ARBA" id="ARBA00004141"/>
    </source>
</evidence>
<keyword evidence="4 5" id="KW-0472">Membrane</keyword>
<dbReference type="VEuPathDB" id="FungiDB:PV10_04215"/>
<dbReference type="OMA" id="ICIWITT"/>
<feature type="transmembrane region" description="Helical" evidence="5">
    <location>
        <begin position="270"/>
        <end position="289"/>
    </location>
</feature>
<feature type="transmembrane region" description="Helical" evidence="5">
    <location>
        <begin position="431"/>
        <end position="451"/>
    </location>
</feature>
<dbReference type="HOGENOM" id="CLU_012970_1_0_1"/>
<feature type="transmembrane region" description="Helical" evidence="5">
    <location>
        <begin position="376"/>
        <end position="399"/>
    </location>
</feature>
<feature type="transmembrane region" description="Helical" evidence="5">
    <location>
        <begin position="186"/>
        <end position="206"/>
    </location>
</feature>
<name>A0A0D1ZGN8_EXOME</name>
<dbReference type="Pfam" id="PF07690">
    <property type="entry name" value="MFS_1"/>
    <property type="match status" value="1"/>
</dbReference>
<dbReference type="GeneID" id="27322060"/>
<reference evidence="7 8" key="1">
    <citation type="submission" date="2015-01" db="EMBL/GenBank/DDBJ databases">
        <title>The Genome Sequence of Exophiala mesophila CBS40295.</title>
        <authorList>
            <consortium name="The Broad Institute Genomics Platform"/>
            <person name="Cuomo C."/>
            <person name="de Hoog S."/>
            <person name="Gorbushina A."/>
            <person name="Stielow B."/>
            <person name="Teixiera M."/>
            <person name="Abouelleil A."/>
            <person name="Chapman S.B."/>
            <person name="Priest M."/>
            <person name="Young S.K."/>
            <person name="Wortman J."/>
            <person name="Nusbaum C."/>
            <person name="Birren B."/>
        </authorList>
    </citation>
    <scope>NUCLEOTIDE SEQUENCE [LARGE SCALE GENOMIC DNA]</scope>
    <source>
        <strain evidence="7 8">CBS 40295</strain>
    </source>
</reference>
<dbReference type="InterPro" id="IPR036259">
    <property type="entry name" value="MFS_trans_sf"/>
</dbReference>
<dbReference type="GO" id="GO:0005886">
    <property type="term" value="C:plasma membrane"/>
    <property type="evidence" value="ECO:0007669"/>
    <property type="project" value="TreeGrafter"/>
</dbReference>
<feature type="transmembrane region" description="Helical" evidence="5">
    <location>
        <begin position="129"/>
        <end position="147"/>
    </location>
</feature>
<dbReference type="PANTHER" id="PTHR23501:SF55">
    <property type="entry name" value="SIDEROPHORE IRON TRANSPORTER, PUTATIVE (AFU_ORTHOLOGUE AFUA_3G03440)-RELATED"/>
    <property type="match status" value="1"/>
</dbReference>
<dbReference type="EMBL" id="KN847522">
    <property type="protein sequence ID" value="KIV92964.1"/>
    <property type="molecule type" value="Genomic_DNA"/>
</dbReference>
<dbReference type="GO" id="GO:0022857">
    <property type="term" value="F:transmembrane transporter activity"/>
    <property type="evidence" value="ECO:0007669"/>
    <property type="project" value="InterPro"/>
</dbReference>
<evidence type="ECO:0000259" key="6">
    <source>
        <dbReference type="PROSITE" id="PS50850"/>
    </source>
</evidence>
<dbReference type="Gene3D" id="1.20.1250.20">
    <property type="entry name" value="MFS general substrate transporter like domains"/>
    <property type="match status" value="2"/>
</dbReference>
<feature type="transmembrane region" description="Helical" evidence="5">
    <location>
        <begin position="546"/>
        <end position="564"/>
    </location>
</feature>